<dbReference type="EC" id="2.7.7.62" evidence="9"/>
<dbReference type="InterPro" id="IPR027417">
    <property type="entry name" value="P-loop_NTPase"/>
</dbReference>
<feature type="binding site" evidence="19">
    <location>
        <begin position="53"/>
        <end position="56"/>
    </location>
    <ligand>
        <name>GTP</name>
        <dbReference type="ChEBI" id="CHEBI:37565"/>
    </ligand>
</feature>
<evidence type="ECO:0000256" key="1">
    <source>
        <dbReference type="ARBA" id="ARBA00000312"/>
    </source>
</evidence>
<evidence type="ECO:0000256" key="12">
    <source>
        <dbReference type="ARBA" id="ARBA00022741"/>
    </source>
</evidence>
<dbReference type="EC" id="2.7.1.156" evidence="8"/>
<reference evidence="21" key="2">
    <citation type="submission" date="2023-11" db="EMBL/GenBank/DDBJ databases">
        <title>MicrobeMod: A computational toolkit for identifying prokaryotic methylation and restriction-modification with nanopore sequencing.</title>
        <authorList>
            <person name="Crits-Christoph A."/>
            <person name="Kang S.C."/>
            <person name="Lee H."/>
            <person name="Ostrov N."/>
        </authorList>
    </citation>
    <scope>NUCLEOTIDE SEQUENCE</scope>
    <source>
        <strain evidence="21">ATCC 51242</strain>
    </source>
</reference>
<evidence type="ECO:0000256" key="6">
    <source>
        <dbReference type="ARBA" id="ARBA00005159"/>
    </source>
</evidence>
<evidence type="ECO:0000256" key="5">
    <source>
        <dbReference type="ARBA" id="ARBA00004692"/>
    </source>
</evidence>
<keyword evidence="10" id="KW-0169">Cobalamin biosynthesis</keyword>
<evidence type="ECO:0000256" key="4">
    <source>
        <dbReference type="ARBA" id="ARBA00003889"/>
    </source>
</evidence>
<keyword evidence="13 20" id="KW-0418">Kinase</keyword>
<dbReference type="SUPFAM" id="SSF52540">
    <property type="entry name" value="P-loop containing nucleoside triphosphate hydrolases"/>
    <property type="match status" value="1"/>
</dbReference>
<evidence type="ECO:0000256" key="18">
    <source>
        <dbReference type="PIRSR" id="PIRSR006135-1"/>
    </source>
</evidence>
<accession>A0A023X1C9</accession>
<dbReference type="GO" id="GO:0008820">
    <property type="term" value="F:cobinamide phosphate guanylyltransferase activity"/>
    <property type="evidence" value="ECO:0007669"/>
    <property type="project" value="UniProtKB-EC"/>
</dbReference>
<dbReference type="Proteomes" id="UP001281130">
    <property type="component" value="Unassembled WGS sequence"/>
</dbReference>
<dbReference type="HOGENOM" id="CLU_094161_0_1_11"/>
<evidence type="ECO:0000256" key="14">
    <source>
        <dbReference type="ARBA" id="ARBA00022840"/>
    </source>
</evidence>
<dbReference type="GO" id="GO:0043752">
    <property type="term" value="F:adenosylcobinamide kinase activity"/>
    <property type="evidence" value="ECO:0007669"/>
    <property type="project" value="UniProtKB-EC"/>
</dbReference>
<evidence type="ECO:0000256" key="15">
    <source>
        <dbReference type="ARBA" id="ARBA00023134"/>
    </source>
</evidence>
<name>A0A023X1C9_RUBRA</name>
<evidence type="ECO:0000256" key="10">
    <source>
        <dbReference type="ARBA" id="ARBA00022573"/>
    </source>
</evidence>
<dbReference type="UniPathway" id="UPA00148">
    <property type="reaction ID" value="UER00236"/>
</dbReference>
<comment type="function">
    <text evidence="4">Catalyzes ATP-dependent phosphorylation of adenosylcobinamide and addition of GMP to adenosylcobinamide phosphate.</text>
</comment>
<dbReference type="GO" id="GO:0005524">
    <property type="term" value="F:ATP binding"/>
    <property type="evidence" value="ECO:0007669"/>
    <property type="project" value="UniProtKB-KW"/>
</dbReference>
<comment type="catalytic activity">
    <reaction evidence="1">
        <text>adenosylcob(III)inamide + ATP = adenosylcob(III)inamide phosphate + ADP + H(+)</text>
        <dbReference type="Rhea" id="RHEA:15769"/>
        <dbReference type="ChEBI" id="CHEBI:2480"/>
        <dbReference type="ChEBI" id="CHEBI:15378"/>
        <dbReference type="ChEBI" id="CHEBI:30616"/>
        <dbReference type="ChEBI" id="CHEBI:58502"/>
        <dbReference type="ChEBI" id="CHEBI:456216"/>
        <dbReference type="EC" id="2.7.1.156"/>
    </reaction>
</comment>
<evidence type="ECO:0000313" key="22">
    <source>
        <dbReference type="Proteomes" id="UP000025229"/>
    </source>
</evidence>
<feature type="binding site" evidence="19">
    <location>
        <begin position="8"/>
        <end position="15"/>
    </location>
    <ligand>
        <name>GTP</name>
        <dbReference type="ChEBI" id="CHEBI:37565"/>
    </ligand>
</feature>
<evidence type="ECO:0000256" key="9">
    <source>
        <dbReference type="ARBA" id="ARBA00012523"/>
    </source>
</evidence>
<dbReference type="KEGG" id="rrd:RradSPS_0830"/>
<feature type="binding site" evidence="19">
    <location>
        <position position="64"/>
    </location>
    <ligand>
        <name>GTP</name>
        <dbReference type="ChEBI" id="CHEBI:37565"/>
    </ligand>
</feature>
<dbReference type="STRING" id="42256.RradSPS_0830"/>
<dbReference type="GO" id="GO:0009236">
    <property type="term" value="P:cobalamin biosynthetic process"/>
    <property type="evidence" value="ECO:0007669"/>
    <property type="project" value="UniProtKB-UniPathway"/>
</dbReference>
<dbReference type="AlphaFoldDB" id="A0A023X1C9"/>
<dbReference type="PANTHER" id="PTHR34848:SF1">
    <property type="entry name" value="BIFUNCTIONAL ADENOSYLCOBALAMIN BIOSYNTHESIS PROTEIN COBU"/>
    <property type="match status" value="1"/>
</dbReference>
<reference evidence="20 22" key="1">
    <citation type="submission" date="2014-03" db="EMBL/GenBank/DDBJ databases">
        <title>Complete genome sequence of the Radio-Resistant Rubrobacter radiotolerans RSPS-4.</title>
        <authorList>
            <person name="Egas C.C."/>
            <person name="Barroso C.C."/>
            <person name="Froufe H.J.C."/>
            <person name="Pacheco J.J."/>
            <person name="Albuquerque L.L."/>
            <person name="da Costa M.M.S."/>
        </authorList>
    </citation>
    <scope>NUCLEOTIDE SEQUENCE [LARGE SCALE GENOMIC DNA]</scope>
    <source>
        <strain evidence="20 22">RSPS-4</strain>
    </source>
</reference>
<keyword evidence="14" id="KW-0067">ATP-binding</keyword>
<dbReference type="eggNOG" id="COG2087">
    <property type="taxonomic scope" value="Bacteria"/>
</dbReference>
<organism evidence="20 22">
    <name type="scientific">Rubrobacter radiotolerans</name>
    <name type="common">Arthrobacter radiotolerans</name>
    <dbReference type="NCBI Taxonomy" id="42256"/>
    <lineage>
        <taxon>Bacteria</taxon>
        <taxon>Bacillati</taxon>
        <taxon>Actinomycetota</taxon>
        <taxon>Rubrobacteria</taxon>
        <taxon>Rubrobacterales</taxon>
        <taxon>Rubrobacteraceae</taxon>
        <taxon>Rubrobacter</taxon>
    </lineage>
</organism>
<evidence type="ECO:0000256" key="2">
    <source>
        <dbReference type="ARBA" id="ARBA00000711"/>
    </source>
</evidence>
<dbReference type="Proteomes" id="UP000025229">
    <property type="component" value="Chromosome"/>
</dbReference>
<dbReference type="PANTHER" id="PTHR34848">
    <property type="match status" value="1"/>
</dbReference>
<keyword evidence="12 19" id="KW-0547">Nucleotide-binding</keyword>
<feature type="active site" description="GMP-histidine intermediate" evidence="18">
    <location>
        <position position="52"/>
    </location>
</feature>
<dbReference type="EMBL" id="CP007514">
    <property type="protein sequence ID" value="AHY46113.1"/>
    <property type="molecule type" value="Genomic_DNA"/>
</dbReference>
<comment type="catalytic activity">
    <reaction evidence="2">
        <text>adenosylcob(III)inamide phosphate + GTP + H(+) = adenosylcob(III)inamide-GDP + diphosphate</text>
        <dbReference type="Rhea" id="RHEA:22712"/>
        <dbReference type="ChEBI" id="CHEBI:15378"/>
        <dbReference type="ChEBI" id="CHEBI:33019"/>
        <dbReference type="ChEBI" id="CHEBI:37565"/>
        <dbReference type="ChEBI" id="CHEBI:58502"/>
        <dbReference type="ChEBI" id="CHEBI:60487"/>
        <dbReference type="EC" id="2.7.7.62"/>
    </reaction>
</comment>
<keyword evidence="11 20" id="KW-0808">Transferase</keyword>
<evidence type="ECO:0000256" key="3">
    <source>
        <dbReference type="ARBA" id="ARBA00001522"/>
    </source>
</evidence>
<dbReference type="CDD" id="cd00544">
    <property type="entry name" value="CobU"/>
    <property type="match status" value="1"/>
</dbReference>
<keyword evidence="22" id="KW-1185">Reference proteome</keyword>
<proteinExistence type="inferred from homology"/>
<evidence type="ECO:0000256" key="11">
    <source>
        <dbReference type="ARBA" id="ARBA00022679"/>
    </source>
</evidence>
<dbReference type="OrthoDB" id="9788370at2"/>
<dbReference type="RefSeq" id="WP_038680906.1">
    <property type="nucleotide sequence ID" value="NZ_CP007514.1"/>
</dbReference>
<dbReference type="EMBL" id="JAWXXX010000001">
    <property type="protein sequence ID" value="MDX5893523.1"/>
    <property type="molecule type" value="Genomic_DNA"/>
</dbReference>
<evidence type="ECO:0000313" key="20">
    <source>
        <dbReference type="EMBL" id="AHY46113.1"/>
    </source>
</evidence>
<comment type="similarity">
    <text evidence="7">Belongs to the CobU/CobP family.</text>
</comment>
<evidence type="ECO:0000256" key="8">
    <source>
        <dbReference type="ARBA" id="ARBA00012016"/>
    </source>
</evidence>
<feature type="binding site" evidence="19">
    <location>
        <begin position="36"/>
        <end position="38"/>
    </location>
    <ligand>
        <name>GTP</name>
        <dbReference type="ChEBI" id="CHEBI:37565"/>
    </ligand>
</feature>
<feature type="binding site" evidence="19">
    <location>
        <position position="89"/>
    </location>
    <ligand>
        <name>GTP</name>
        <dbReference type="ChEBI" id="CHEBI:37565"/>
    </ligand>
</feature>
<evidence type="ECO:0000256" key="19">
    <source>
        <dbReference type="PIRSR" id="PIRSR006135-2"/>
    </source>
</evidence>
<keyword evidence="20" id="KW-0548">Nucleotidyltransferase</keyword>
<dbReference type="PIRSF" id="PIRSF006135">
    <property type="entry name" value="CobU"/>
    <property type="match status" value="1"/>
</dbReference>
<dbReference type="GO" id="GO:0005525">
    <property type="term" value="F:GTP binding"/>
    <property type="evidence" value="ECO:0007669"/>
    <property type="project" value="UniProtKB-KW"/>
</dbReference>
<sequence length="205" mass="21793">MSLFFVTGGARSGKSRYAERLAGRLAGGSRPVLYVATAEPLDGEMRERVLRHRQRRPEDWRTVEARRSVGAALRDALAGDRSRAVVLLDCLSLLVSNVLLDVAGELGELSESGPELERRAGREVVLEVEALLGATAGTDLVVVSNEVGWSVVPPYRLGRVYRDLLGEANAQVAARSEAACLLVAGLPVVLRGGDEVTGDCGTDGA</sequence>
<evidence type="ECO:0000256" key="17">
    <source>
        <dbReference type="ARBA" id="ARBA00030571"/>
    </source>
</evidence>
<protein>
    <recommendedName>
        <fullName evidence="16">Adenosylcobinamide kinase</fullName>
        <ecNumber evidence="8">2.7.1.156</ecNumber>
        <ecNumber evidence="9">2.7.7.62</ecNumber>
    </recommendedName>
    <alternativeName>
        <fullName evidence="17">Adenosylcobinamide-phosphate guanylyltransferase</fullName>
    </alternativeName>
</protein>
<dbReference type="Pfam" id="PF02283">
    <property type="entry name" value="CobU"/>
    <property type="match status" value="1"/>
</dbReference>
<dbReference type="PATRIC" id="fig|42256.3.peg.841"/>
<evidence type="ECO:0000256" key="7">
    <source>
        <dbReference type="ARBA" id="ARBA00007490"/>
    </source>
</evidence>
<dbReference type="NCBIfam" id="NF004469">
    <property type="entry name" value="PRK05800.1"/>
    <property type="match status" value="1"/>
</dbReference>
<dbReference type="Gene3D" id="3.40.50.300">
    <property type="entry name" value="P-loop containing nucleotide triphosphate hydrolases"/>
    <property type="match status" value="1"/>
</dbReference>
<comment type="catalytic activity">
    <reaction evidence="3">
        <text>adenosylcob(III)inamide + GTP = adenosylcob(III)inamide phosphate + GDP + H(+)</text>
        <dbReference type="Rhea" id="RHEA:15765"/>
        <dbReference type="ChEBI" id="CHEBI:2480"/>
        <dbReference type="ChEBI" id="CHEBI:15378"/>
        <dbReference type="ChEBI" id="CHEBI:37565"/>
        <dbReference type="ChEBI" id="CHEBI:58189"/>
        <dbReference type="ChEBI" id="CHEBI:58502"/>
        <dbReference type="EC" id="2.7.1.156"/>
    </reaction>
</comment>
<evidence type="ECO:0000256" key="13">
    <source>
        <dbReference type="ARBA" id="ARBA00022777"/>
    </source>
</evidence>
<evidence type="ECO:0000313" key="21">
    <source>
        <dbReference type="EMBL" id="MDX5893523.1"/>
    </source>
</evidence>
<keyword evidence="15 19" id="KW-0342">GTP-binding</keyword>
<comment type="pathway">
    <text evidence="5">Cofactor biosynthesis; adenosylcobalamin biosynthesis; adenosylcobalamin from cob(II)yrinate a,c-diamide: step 6/7.</text>
</comment>
<comment type="pathway">
    <text evidence="6">Cofactor biosynthesis; adenosylcobalamin biosynthesis; adenosylcobalamin from cob(II)yrinate a,c-diamide: step 5/7.</text>
</comment>
<dbReference type="InterPro" id="IPR003203">
    <property type="entry name" value="CobU/CobP"/>
</dbReference>
<gene>
    <name evidence="21" type="primary">cobU</name>
    <name evidence="20" type="ORF">RradSPS_0830</name>
    <name evidence="21" type="ORF">SIL72_05710</name>
</gene>
<evidence type="ECO:0000256" key="16">
    <source>
        <dbReference type="ARBA" id="ARBA00029570"/>
    </source>
</evidence>